<dbReference type="GO" id="GO:0000287">
    <property type="term" value="F:magnesium ion binding"/>
    <property type="evidence" value="ECO:0007669"/>
    <property type="project" value="InterPro"/>
</dbReference>
<evidence type="ECO:0000256" key="4">
    <source>
        <dbReference type="ARBA" id="ARBA00023002"/>
    </source>
</evidence>
<dbReference type="PANTHER" id="PTHR43275:SF1">
    <property type="entry name" value="D-MALATE DEHYDROGENASE [DECARBOXYLATING]"/>
    <property type="match status" value="1"/>
</dbReference>
<evidence type="ECO:0000259" key="7">
    <source>
        <dbReference type="SMART" id="SM01329"/>
    </source>
</evidence>
<dbReference type="InterPro" id="IPR024084">
    <property type="entry name" value="IsoPropMal-DH-like_dom"/>
</dbReference>
<evidence type="ECO:0000313" key="9">
    <source>
        <dbReference type="Proteomes" id="UP000249451"/>
    </source>
</evidence>
<dbReference type="InterPro" id="IPR019818">
    <property type="entry name" value="IsoCit/isopropylmalate_DH_CS"/>
</dbReference>
<dbReference type="SMART" id="SM01329">
    <property type="entry name" value="Iso_dh"/>
    <property type="match status" value="1"/>
</dbReference>
<name>A0A2W5B0T7_9CORY</name>
<evidence type="ECO:0000256" key="3">
    <source>
        <dbReference type="ARBA" id="ARBA00022723"/>
    </source>
</evidence>
<dbReference type="GO" id="GO:0051287">
    <property type="term" value="F:NAD binding"/>
    <property type="evidence" value="ECO:0007669"/>
    <property type="project" value="InterPro"/>
</dbReference>
<dbReference type="GO" id="GO:0016616">
    <property type="term" value="F:oxidoreductase activity, acting on the CH-OH group of donors, NAD or NADP as acceptor"/>
    <property type="evidence" value="ECO:0007669"/>
    <property type="project" value="InterPro"/>
</dbReference>
<keyword evidence="3" id="KW-0479">Metal-binding</keyword>
<feature type="domain" description="Isopropylmalate dehydrogenase-like" evidence="7">
    <location>
        <begin position="8"/>
        <end position="370"/>
    </location>
</feature>
<comment type="cofactor">
    <cofactor evidence="1">
        <name>Mn(2+)</name>
        <dbReference type="ChEBI" id="CHEBI:29035"/>
    </cofactor>
</comment>
<dbReference type="Proteomes" id="UP000249451">
    <property type="component" value="Unassembled WGS sequence"/>
</dbReference>
<dbReference type="AlphaFoldDB" id="A0A2W5B0T7"/>
<evidence type="ECO:0000256" key="5">
    <source>
        <dbReference type="ARBA" id="ARBA00023027"/>
    </source>
</evidence>
<evidence type="ECO:0000313" key="8">
    <source>
        <dbReference type="EMBL" id="PZP00415.1"/>
    </source>
</evidence>
<proteinExistence type="predicted"/>
<comment type="caution">
    <text evidence="8">The sequence shown here is derived from an EMBL/GenBank/DDBJ whole genome shotgun (WGS) entry which is preliminary data.</text>
</comment>
<dbReference type="InterPro" id="IPR050501">
    <property type="entry name" value="ICDH/IPMDH"/>
</dbReference>
<dbReference type="SUPFAM" id="SSF53659">
    <property type="entry name" value="Isocitrate/Isopropylmalate dehydrogenase-like"/>
    <property type="match status" value="1"/>
</dbReference>
<dbReference type="EMBL" id="QFNY01000131">
    <property type="protein sequence ID" value="PZP00415.1"/>
    <property type="molecule type" value="Genomic_DNA"/>
</dbReference>
<evidence type="ECO:0000256" key="6">
    <source>
        <dbReference type="ARBA" id="ARBA00023211"/>
    </source>
</evidence>
<accession>A0A2W5B0T7</accession>
<evidence type="ECO:0000256" key="1">
    <source>
        <dbReference type="ARBA" id="ARBA00001936"/>
    </source>
</evidence>
<sequence length="378" mass="39308">MANTETCRLGVWQGEGIGPEIVAPTVQAVELALQASGEATPEFVPLLLGREAINATGRIVPEETWETITGLDGWILGPHDNVSYPPSVAGQLNPSAHLRKQADLWANIRPVRGVPGAVHPDLDVVIVRENTEGMYADRNMLMGSGDITVNGEVSLAIGVFTQTKIRRIVRRAAAIAAARDGVLTVAHKSNVLTETSGRYVAEAKACAEEFGVEVQPVHIDALCAELVTRPERYATIVAENMFGDILSDLAGGLGGSLGIAGSINASESQVMAQAAHGSAPDIAGQGIANPAGIMNSAAQMLDSLGYPQAAELLEGAVREAVVKAPTADLVREAAAADPETATPVADEPAVAGGVEGAPRPATTEEFAKQVFVQLKPLV</sequence>
<keyword evidence="4" id="KW-0560">Oxidoreductase</keyword>
<keyword evidence="5" id="KW-0520">NAD</keyword>
<protein>
    <submittedName>
        <fullName evidence="8">Dehydrogenase</fullName>
    </submittedName>
</protein>
<organism evidence="8 9">
    <name type="scientific">Corynebacterium urealyticum</name>
    <dbReference type="NCBI Taxonomy" id="43771"/>
    <lineage>
        <taxon>Bacteria</taxon>
        <taxon>Bacillati</taxon>
        <taxon>Actinomycetota</taxon>
        <taxon>Actinomycetes</taxon>
        <taxon>Mycobacteriales</taxon>
        <taxon>Corynebacteriaceae</taxon>
        <taxon>Corynebacterium</taxon>
    </lineage>
</organism>
<dbReference type="Gene3D" id="3.40.718.10">
    <property type="entry name" value="Isopropylmalate Dehydrogenase"/>
    <property type="match status" value="1"/>
</dbReference>
<keyword evidence="6" id="KW-0464">Manganese</keyword>
<reference evidence="8 9" key="1">
    <citation type="submission" date="2017-11" db="EMBL/GenBank/DDBJ databases">
        <title>Infants hospitalized years apart are colonized by the same room-sourced microbial strains.</title>
        <authorList>
            <person name="Brooks B."/>
            <person name="Olm M.R."/>
            <person name="Firek B.A."/>
            <person name="Baker R."/>
            <person name="Thomas B.C."/>
            <person name="Morowitz M.J."/>
            <person name="Banfield J.F."/>
        </authorList>
    </citation>
    <scope>NUCLEOTIDE SEQUENCE [LARGE SCALE GENOMIC DNA]</scope>
    <source>
        <strain evidence="8">S2_012_000_R3_87</strain>
    </source>
</reference>
<gene>
    <name evidence="8" type="ORF">DI609_06390</name>
</gene>
<comment type="cofactor">
    <cofactor evidence="2">
        <name>Mg(2+)</name>
        <dbReference type="ChEBI" id="CHEBI:18420"/>
    </cofactor>
</comment>
<dbReference type="PANTHER" id="PTHR43275">
    <property type="entry name" value="D-MALATE DEHYDROGENASE [DECARBOXYLATING]"/>
    <property type="match status" value="1"/>
</dbReference>
<dbReference type="PROSITE" id="PS00470">
    <property type="entry name" value="IDH_IMDH"/>
    <property type="match status" value="1"/>
</dbReference>
<evidence type="ECO:0000256" key="2">
    <source>
        <dbReference type="ARBA" id="ARBA00001946"/>
    </source>
</evidence>
<dbReference type="Pfam" id="PF00180">
    <property type="entry name" value="Iso_dh"/>
    <property type="match status" value="1"/>
</dbReference>